<dbReference type="SUPFAM" id="SSF52113">
    <property type="entry name" value="BRCT domain"/>
    <property type="match status" value="1"/>
</dbReference>
<evidence type="ECO:0000256" key="4">
    <source>
        <dbReference type="ARBA" id="ARBA00022737"/>
    </source>
</evidence>
<evidence type="ECO:0000313" key="14">
    <source>
        <dbReference type="EMBL" id="KAL0985396.1"/>
    </source>
</evidence>
<keyword evidence="6" id="KW-0862">Zinc</keyword>
<comment type="caution">
    <text evidence="14">The sequence shown here is derived from an EMBL/GenBank/DDBJ whole genome shotgun (WGS) entry which is preliminary data.</text>
</comment>
<dbReference type="EMBL" id="JAGEUA010000004">
    <property type="protein sequence ID" value="KAL0985396.1"/>
    <property type="molecule type" value="Genomic_DNA"/>
</dbReference>
<accession>A0ABD0WYA4</accession>
<dbReference type="GO" id="GO:0005634">
    <property type="term" value="C:nucleus"/>
    <property type="evidence" value="ECO:0007669"/>
    <property type="project" value="UniProtKB-SubCell"/>
</dbReference>
<evidence type="ECO:0000256" key="1">
    <source>
        <dbReference type="ARBA" id="ARBA00004123"/>
    </source>
</evidence>
<evidence type="ECO:0000256" key="2">
    <source>
        <dbReference type="ARBA" id="ARBA00022553"/>
    </source>
</evidence>
<dbReference type="PANTHER" id="PTHR15375:SF22">
    <property type="entry name" value="PROTEIN DBF4 HOMOLOG A"/>
    <property type="match status" value="1"/>
</dbReference>
<feature type="region of interest" description="Disordered" evidence="11">
    <location>
        <begin position="201"/>
        <end position="221"/>
    </location>
</feature>
<dbReference type="InterPro" id="IPR006572">
    <property type="entry name" value="Znf_DBF"/>
</dbReference>
<dbReference type="FunFam" id="6.10.250.3410:FF:000001">
    <property type="entry name" value="Protein DBF4 homolog A"/>
    <property type="match status" value="1"/>
</dbReference>
<dbReference type="InterPro" id="IPR001357">
    <property type="entry name" value="BRCT_dom"/>
</dbReference>
<feature type="domain" description="BRCT" evidence="12">
    <location>
        <begin position="41"/>
        <end position="93"/>
    </location>
</feature>
<dbReference type="AlphaFoldDB" id="A0ABD0WYA4"/>
<evidence type="ECO:0000256" key="6">
    <source>
        <dbReference type="ARBA" id="ARBA00022833"/>
    </source>
</evidence>
<feature type="compositionally biased region" description="Basic residues" evidence="11">
    <location>
        <begin position="1"/>
        <end position="11"/>
    </location>
</feature>
<dbReference type="InterPro" id="IPR036420">
    <property type="entry name" value="BRCT_dom_sf"/>
</dbReference>
<dbReference type="InterPro" id="IPR038545">
    <property type="entry name" value="Znf_DBF_sf"/>
</dbReference>
<keyword evidence="2" id="KW-0597">Phosphoprotein</keyword>
<evidence type="ECO:0000256" key="10">
    <source>
        <dbReference type="PROSITE-ProRule" id="PRU00600"/>
    </source>
</evidence>
<keyword evidence="15" id="KW-1185">Reference proteome</keyword>
<evidence type="ECO:0000256" key="11">
    <source>
        <dbReference type="SAM" id="MobiDB-lite"/>
    </source>
</evidence>
<reference evidence="14 15" key="1">
    <citation type="submission" date="2024-06" db="EMBL/GenBank/DDBJ databases">
        <authorList>
            <person name="Pan Q."/>
            <person name="Wen M."/>
            <person name="Jouanno E."/>
            <person name="Zahm M."/>
            <person name="Klopp C."/>
            <person name="Cabau C."/>
            <person name="Louis A."/>
            <person name="Berthelot C."/>
            <person name="Parey E."/>
            <person name="Roest Crollius H."/>
            <person name="Montfort J."/>
            <person name="Robinson-Rechavi M."/>
            <person name="Bouchez O."/>
            <person name="Lampietro C."/>
            <person name="Lopez Roques C."/>
            <person name="Donnadieu C."/>
            <person name="Postlethwait J."/>
            <person name="Bobe J."/>
            <person name="Verreycken H."/>
            <person name="Guiguen Y."/>
        </authorList>
    </citation>
    <scope>NUCLEOTIDE SEQUENCE [LARGE SCALE GENOMIC DNA]</scope>
    <source>
        <strain evidence="14">Up_M1</strain>
        <tissue evidence="14">Testis</tissue>
    </source>
</reference>
<dbReference type="Gene3D" id="6.10.250.3410">
    <property type="entry name" value="DBF zinc finger"/>
    <property type="match status" value="1"/>
</dbReference>
<feature type="compositionally biased region" description="Basic and acidic residues" evidence="11">
    <location>
        <begin position="266"/>
        <end position="278"/>
    </location>
</feature>
<evidence type="ECO:0000259" key="13">
    <source>
        <dbReference type="PROSITE" id="PS51265"/>
    </source>
</evidence>
<feature type="domain" description="DBF4-type" evidence="13">
    <location>
        <begin position="299"/>
        <end position="347"/>
    </location>
</feature>
<dbReference type="Gene3D" id="2.10.50.40">
    <property type="match status" value="1"/>
</dbReference>
<comment type="subcellular location">
    <subcellularLocation>
        <location evidence="1">Nucleus</location>
    </subcellularLocation>
</comment>
<feature type="region of interest" description="Disordered" evidence="11">
    <location>
        <begin position="263"/>
        <end position="300"/>
    </location>
</feature>
<evidence type="ECO:0000256" key="7">
    <source>
        <dbReference type="ARBA" id="ARBA00023242"/>
    </source>
</evidence>
<dbReference type="SMART" id="SM00586">
    <property type="entry name" value="ZnF_DBF"/>
    <property type="match status" value="1"/>
</dbReference>
<evidence type="ECO:0000256" key="9">
    <source>
        <dbReference type="ARBA" id="ARBA00040397"/>
    </source>
</evidence>
<feature type="region of interest" description="Disordered" evidence="11">
    <location>
        <begin position="1"/>
        <end position="48"/>
    </location>
</feature>
<dbReference type="PROSITE" id="PS51265">
    <property type="entry name" value="ZF_DBF4"/>
    <property type="match status" value="1"/>
</dbReference>
<dbReference type="PROSITE" id="PS50172">
    <property type="entry name" value="BRCT"/>
    <property type="match status" value="1"/>
</dbReference>
<dbReference type="PANTHER" id="PTHR15375">
    <property type="entry name" value="ACTIVATOR OF S-PHASE KINASE-RELATED"/>
    <property type="match status" value="1"/>
</dbReference>
<feature type="compositionally biased region" description="Polar residues" evidence="11">
    <location>
        <begin position="28"/>
        <end position="41"/>
    </location>
</feature>
<evidence type="ECO:0000256" key="5">
    <source>
        <dbReference type="ARBA" id="ARBA00022771"/>
    </source>
</evidence>
<proteinExistence type="predicted"/>
<protein>
    <recommendedName>
        <fullName evidence="9">Protein DBF4 homolog A</fullName>
    </recommendedName>
</protein>
<dbReference type="SMART" id="SM00292">
    <property type="entry name" value="BRCT"/>
    <property type="match status" value="1"/>
</dbReference>
<keyword evidence="4" id="KW-0677">Repeat</keyword>
<feature type="compositionally biased region" description="Basic and acidic residues" evidence="11">
    <location>
        <begin position="13"/>
        <end position="27"/>
    </location>
</feature>
<dbReference type="InterPro" id="IPR051590">
    <property type="entry name" value="Replication_Regulatory_Kinase"/>
</dbReference>
<feature type="region of interest" description="Disordered" evidence="11">
    <location>
        <begin position="100"/>
        <end position="134"/>
    </location>
</feature>
<gene>
    <name evidence="14" type="ORF">UPYG_G00156370</name>
</gene>
<name>A0ABD0WYA4_UMBPY</name>
<dbReference type="GO" id="GO:0008270">
    <property type="term" value="F:zinc ion binding"/>
    <property type="evidence" value="ECO:0007669"/>
    <property type="project" value="UniProtKB-KW"/>
</dbReference>
<sequence length="612" mass="68454">MKPKRTQKSIKSRLQEPKLSDKGEKLVSKTQGKTSCKSNPGRNKPFSGKLFYLDLPSNRAEALENDIKQLGGTVEKFFSKDIRYLVSNRREAKYVQRLCRDSPAPSPESIPSSPHLQRCPGSHGDCLKGSSQGQADTVVTSRGKLLVERVVKEQERIQVNQILSNALEWGVKVLYIDDILAYIEKKNKVRCNADKLSTTTTAVKKSTKAQGTRKPASQKYKGGRISKPFVKVEDSSRHYRPIYLAMSYMPEFNLRSAPPCSPFFQEGKDQPGTRDHRNQGAKASANEERGQTRTRRNREKKRGGYCECCTQKYDNVKYHLQSEQHKAFSRSDEYEVVDRLVSTLPFNFINITTPHTRRPKCSVSSMLRPAGTTLQMEEEQVVGLVSCSATLEAPPSQCVGTPVVKPSGEHLNPSRGGPPSHRVSSIPLCKPQPKHRHLSPKPPCLQGLQVVLMPMCRDGTNTSSHDSGTKLRCCNRSAHLDRHGSSTLPHGLHLERGCPDGRLNVSHSQHYAAGSSEQPKCFEDCDRGDSVLSRDTLPGKLGDLPENEAGAESSPSERTLRRRVRDYRRKKRRKVETRLPAEPSGHGEPDSLPIDSLPNLWQLFQSSEDDME</sequence>
<dbReference type="Proteomes" id="UP001557470">
    <property type="component" value="Unassembled WGS sequence"/>
</dbReference>
<evidence type="ECO:0000259" key="12">
    <source>
        <dbReference type="PROSITE" id="PS50172"/>
    </source>
</evidence>
<organism evidence="14 15">
    <name type="scientific">Umbra pygmaea</name>
    <name type="common">Eastern mudminnow</name>
    <dbReference type="NCBI Taxonomy" id="75934"/>
    <lineage>
        <taxon>Eukaryota</taxon>
        <taxon>Metazoa</taxon>
        <taxon>Chordata</taxon>
        <taxon>Craniata</taxon>
        <taxon>Vertebrata</taxon>
        <taxon>Euteleostomi</taxon>
        <taxon>Actinopterygii</taxon>
        <taxon>Neopterygii</taxon>
        <taxon>Teleostei</taxon>
        <taxon>Protacanthopterygii</taxon>
        <taxon>Esociformes</taxon>
        <taxon>Umbridae</taxon>
        <taxon>Umbra</taxon>
    </lineage>
</organism>
<feature type="region of interest" description="Disordered" evidence="11">
    <location>
        <begin position="533"/>
        <end position="612"/>
    </location>
</feature>
<keyword evidence="5 10" id="KW-0863">Zinc-finger</keyword>
<evidence type="ECO:0000256" key="8">
    <source>
        <dbReference type="ARBA" id="ARBA00023306"/>
    </source>
</evidence>
<keyword evidence="8" id="KW-0131">Cell cycle</keyword>
<keyword evidence="7" id="KW-0539">Nucleus</keyword>
<evidence type="ECO:0000313" key="15">
    <source>
        <dbReference type="Proteomes" id="UP001557470"/>
    </source>
</evidence>
<dbReference type="Pfam" id="PF07535">
    <property type="entry name" value="zf-DBF"/>
    <property type="match status" value="1"/>
</dbReference>
<evidence type="ECO:0000256" key="3">
    <source>
        <dbReference type="ARBA" id="ARBA00022723"/>
    </source>
</evidence>
<keyword evidence="3" id="KW-0479">Metal-binding</keyword>
<feature type="compositionally biased region" description="Basic residues" evidence="11">
    <location>
        <begin position="560"/>
        <end position="575"/>
    </location>
</feature>